<sequence>MPVRWLIDARTASRSSGGRATWIDDTEWAPEGAYVMGSRAAGPAEVAIAMLERRSSAWGRAARAPRRAAGGPPSEPEKQAVGAGALVFAAASTVDGVGDPAGDVATGAV</sequence>
<proteinExistence type="predicted"/>
<dbReference type="EMBL" id="QXFT01003657">
    <property type="protein sequence ID" value="KAE9283730.1"/>
    <property type="molecule type" value="Genomic_DNA"/>
</dbReference>
<evidence type="ECO:0000313" key="2">
    <source>
        <dbReference type="Proteomes" id="UP000434957"/>
    </source>
</evidence>
<accession>A0A6A4C781</accession>
<dbReference type="Proteomes" id="UP000434957">
    <property type="component" value="Unassembled WGS sequence"/>
</dbReference>
<name>A0A6A4C781_9STRA</name>
<reference evidence="1 2" key="1">
    <citation type="submission" date="2018-08" db="EMBL/GenBank/DDBJ databases">
        <title>Genomic investigation of the strawberry pathogen Phytophthora fragariae indicates pathogenicity is determined by transcriptional variation in three key races.</title>
        <authorList>
            <person name="Adams T.M."/>
            <person name="Armitage A.D."/>
            <person name="Sobczyk M.K."/>
            <person name="Bates H.J."/>
            <person name="Dunwell J.M."/>
            <person name="Nellist C.F."/>
            <person name="Harrison R.J."/>
        </authorList>
    </citation>
    <scope>NUCLEOTIDE SEQUENCE [LARGE SCALE GENOMIC DNA]</scope>
    <source>
        <strain evidence="1 2">SCRP333</strain>
    </source>
</reference>
<comment type="caution">
    <text evidence="1">The sequence shown here is derived from an EMBL/GenBank/DDBJ whole genome shotgun (WGS) entry which is preliminary data.</text>
</comment>
<organism evidence="1 2">
    <name type="scientific">Phytophthora rubi</name>
    <dbReference type="NCBI Taxonomy" id="129364"/>
    <lineage>
        <taxon>Eukaryota</taxon>
        <taxon>Sar</taxon>
        <taxon>Stramenopiles</taxon>
        <taxon>Oomycota</taxon>
        <taxon>Peronosporomycetes</taxon>
        <taxon>Peronosporales</taxon>
        <taxon>Peronosporaceae</taxon>
        <taxon>Phytophthora</taxon>
    </lineage>
</organism>
<evidence type="ECO:0000313" key="1">
    <source>
        <dbReference type="EMBL" id="KAE9283730.1"/>
    </source>
</evidence>
<keyword evidence="2" id="KW-1185">Reference proteome</keyword>
<gene>
    <name evidence="1" type="ORF">PR003_g27048</name>
</gene>
<dbReference type="AlphaFoldDB" id="A0A6A4C781"/>
<protein>
    <submittedName>
        <fullName evidence="1">Uncharacterized protein</fullName>
    </submittedName>
</protein>